<evidence type="ECO:0000256" key="2">
    <source>
        <dbReference type="ARBA" id="ARBA00022842"/>
    </source>
</evidence>
<evidence type="ECO:0000313" key="5">
    <source>
        <dbReference type="EMBL" id="KYQ54164.1"/>
    </source>
</evidence>
<dbReference type="EMBL" id="KQ982586">
    <property type="protein sequence ID" value="KYQ54164.1"/>
    <property type="molecule type" value="Genomic_DNA"/>
</dbReference>
<dbReference type="PROSITE" id="PS50857">
    <property type="entry name" value="COX2_CUA"/>
    <property type="match status" value="1"/>
</dbReference>
<accession>A0A151X1V8</accession>
<organism evidence="5 6">
    <name type="scientific">Mycetomoellerius zeteki</name>
    <dbReference type="NCBI Taxonomy" id="64791"/>
    <lineage>
        <taxon>Eukaryota</taxon>
        <taxon>Metazoa</taxon>
        <taxon>Ecdysozoa</taxon>
        <taxon>Arthropoda</taxon>
        <taxon>Hexapoda</taxon>
        <taxon>Insecta</taxon>
        <taxon>Pterygota</taxon>
        <taxon>Neoptera</taxon>
        <taxon>Endopterygota</taxon>
        <taxon>Hymenoptera</taxon>
        <taxon>Apocrita</taxon>
        <taxon>Aculeata</taxon>
        <taxon>Formicoidea</taxon>
        <taxon>Formicidae</taxon>
        <taxon>Myrmicinae</taxon>
        <taxon>Mycetomoellerius</taxon>
    </lineage>
</organism>
<comment type="cofactor">
    <cofactor evidence="1">
        <name>Cu cation</name>
        <dbReference type="ChEBI" id="CHEBI:23378"/>
    </cofactor>
</comment>
<evidence type="ECO:0000259" key="4">
    <source>
        <dbReference type="PROSITE" id="PS50857"/>
    </source>
</evidence>
<dbReference type="Pfam" id="PF00116">
    <property type="entry name" value="COX2"/>
    <property type="match status" value="1"/>
</dbReference>
<dbReference type="Proteomes" id="UP000075809">
    <property type="component" value="Unassembled WGS sequence"/>
</dbReference>
<dbReference type="PRINTS" id="PR01166">
    <property type="entry name" value="CYCOXIDASEII"/>
</dbReference>
<name>A0A151X1V8_9HYME</name>
<keyword evidence="6" id="KW-1185">Reference proteome</keyword>
<gene>
    <name evidence="5" type="ORF">ALC60_06943</name>
</gene>
<protein>
    <submittedName>
        <fullName evidence="5">Cytochrome c oxidase subunit 2</fullName>
    </submittedName>
</protein>
<dbReference type="AlphaFoldDB" id="A0A151X1V8"/>
<dbReference type="GO" id="GO:0005507">
    <property type="term" value="F:copper ion binding"/>
    <property type="evidence" value="ECO:0007669"/>
    <property type="project" value="InterPro"/>
</dbReference>
<dbReference type="SUPFAM" id="SSF49503">
    <property type="entry name" value="Cupredoxins"/>
    <property type="match status" value="1"/>
</dbReference>
<keyword evidence="2" id="KW-0460">Magnesium</keyword>
<evidence type="ECO:0000313" key="6">
    <source>
        <dbReference type="Proteomes" id="UP000075809"/>
    </source>
</evidence>
<comment type="catalytic activity">
    <reaction evidence="3">
        <text>4 Fe(II)-[cytochrome c] + O2 + 8 H(+)(in) = 4 Fe(III)-[cytochrome c] + 2 H2O + 4 H(+)(out)</text>
        <dbReference type="Rhea" id="RHEA:11436"/>
        <dbReference type="Rhea" id="RHEA-COMP:10350"/>
        <dbReference type="Rhea" id="RHEA-COMP:14399"/>
        <dbReference type="ChEBI" id="CHEBI:15377"/>
        <dbReference type="ChEBI" id="CHEBI:15378"/>
        <dbReference type="ChEBI" id="CHEBI:15379"/>
        <dbReference type="ChEBI" id="CHEBI:29033"/>
        <dbReference type="ChEBI" id="CHEBI:29034"/>
        <dbReference type="EC" id="7.1.1.9"/>
    </reaction>
    <physiologicalReaction direction="left-to-right" evidence="3">
        <dbReference type="Rhea" id="RHEA:11437"/>
    </physiologicalReaction>
</comment>
<reference evidence="5 6" key="1">
    <citation type="submission" date="2015-09" db="EMBL/GenBank/DDBJ databases">
        <title>Trachymyrmex zeteki WGS genome.</title>
        <authorList>
            <person name="Nygaard S."/>
            <person name="Hu H."/>
            <person name="Boomsma J."/>
            <person name="Zhang G."/>
        </authorList>
    </citation>
    <scope>NUCLEOTIDE SEQUENCE [LARGE SCALE GENOMIC DNA]</scope>
    <source>
        <strain evidence="5">Tzet28-1</strain>
        <tissue evidence="5">Whole body</tissue>
    </source>
</reference>
<dbReference type="GO" id="GO:0004129">
    <property type="term" value="F:cytochrome-c oxidase activity"/>
    <property type="evidence" value="ECO:0007669"/>
    <property type="project" value="UniProtKB-EC"/>
</dbReference>
<dbReference type="InterPro" id="IPR008972">
    <property type="entry name" value="Cupredoxin"/>
</dbReference>
<dbReference type="InterPro" id="IPR002429">
    <property type="entry name" value="CcO_II-like_C"/>
</dbReference>
<dbReference type="GO" id="GO:0016020">
    <property type="term" value="C:membrane"/>
    <property type="evidence" value="ECO:0007669"/>
    <property type="project" value="InterPro"/>
</dbReference>
<sequence>MIPTSQLGLDGFRLLDVDNRCILPFNYPVRILTTYIDVIHAWTVPSLFRD</sequence>
<dbReference type="Gene3D" id="2.60.40.420">
    <property type="entry name" value="Cupredoxins - blue copper proteins"/>
    <property type="match status" value="1"/>
</dbReference>
<dbReference type="STRING" id="64791.A0A151X1V8"/>
<evidence type="ECO:0000256" key="1">
    <source>
        <dbReference type="ARBA" id="ARBA00001935"/>
    </source>
</evidence>
<evidence type="ECO:0000256" key="3">
    <source>
        <dbReference type="ARBA" id="ARBA00049512"/>
    </source>
</evidence>
<feature type="domain" description="Cytochrome oxidase subunit II copper A binding" evidence="4">
    <location>
        <begin position="1"/>
        <end position="50"/>
    </location>
</feature>
<proteinExistence type="predicted"/>